<dbReference type="Proteomes" id="UP001251085">
    <property type="component" value="Unassembled WGS sequence"/>
</dbReference>
<dbReference type="PROSITE" id="PS51257">
    <property type="entry name" value="PROKAR_LIPOPROTEIN"/>
    <property type="match status" value="1"/>
</dbReference>
<gene>
    <name evidence="1" type="ORF">RM190_14430</name>
</gene>
<organism evidence="1 2">
    <name type="scientific">Paracoccus broussonetiae</name>
    <dbReference type="NCBI Taxonomy" id="3075834"/>
    <lineage>
        <taxon>Bacteria</taxon>
        <taxon>Pseudomonadati</taxon>
        <taxon>Pseudomonadota</taxon>
        <taxon>Alphaproteobacteria</taxon>
        <taxon>Rhodobacterales</taxon>
        <taxon>Paracoccaceae</taxon>
        <taxon>Paracoccus</taxon>
    </lineage>
</organism>
<dbReference type="EMBL" id="JAVRQI010000010">
    <property type="protein sequence ID" value="MDT1063070.1"/>
    <property type="molecule type" value="Genomic_DNA"/>
</dbReference>
<evidence type="ECO:0000313" key="1">
    <source>
        <dbReference type="EMBL" id="MDT1063070.1"/>
    </source>
</evidence>
<dbReference type="RefSeq" id="WP_311760153.1">
    <property type="nucleotide sequence ID" value="NZ_JAVRQI010000010.1"/>
</dbReference>
<name>A0ABU3EG17_9RHOB</name>
<keyword evidence="2" id="KW-1185">Reference proteome</keyword>
<protein>
    <submittedName>
        <fullName evidence="1">Uncharacterized protein</fullName>
    </submittedName>
</protein>
<comment type="caution">
    <text evidence="1">The sequence shown here is derived from an EMBL/GenBank/DDBJ whole genome shotgun (WGS) entry which is preliminary data.</text>
</comment>
<reference evidence="2" key="1">
    <citation type="submission" date="2023-07" db="EMBL/GenBank/DDBJ databases">
        <title>Characterization of two Paracoccaceae strains isolated from Phycosphere and proposal of Xinfangfangia lacusdiani sp. nov.</title>
        <authorList>
            <person name="Deng Y."/>
            <person name="Zhang Y.Q."/>
        </authorList>
    </citation>
    <scope>NUCLEOTIDE SEQUENCE [LARGE SCALE GENOMIC DNA]</scope>
    <source>
        <strain evidence="2">CPCC 101403</strain>
    </source>
</reference>
<sequence length="55" mass="4893">MKILSAALIGGAMLILAGCGDNPTERAATGGIGGAVVGGPVGAVAGATVGAATAN</sequence>
<evidence type="ECO:0000313" key="2">
    <source>
        <dbReference type="Proteomes" id="UP001251085"/>
    </source>
</evidence>
<accession>A0ABU3EG17</accession>
<proteinExistence type="predicted"/>